<dbReference type="RefSeq" id="WP_354368326.1">
    <property type="nucleotide sequence ID" value="NZ_JBEPLN010000010.1"/>
</dbReference>
<dbReference type="Pfam" id="PF08481">
    <property type="entry name" value="GBS_Bsp-like"/>
    <property type="match status" value="5"/>
</dbReference>
<proteinExistence type="predicted"/>
<accession>A0ABV2JEJ8</accession>
<feature type="chain" id="PRO_5045532296" evidence="2">
    <location>
        <begin position="23"/>
        <end position="838"/>
    </location>
</feature>
<evidence type="ECO:0000313" key="5">
    <source>
        <dbReference type="Proteomes" id="UP001549037"/>
    </source>
</evidence>
<dbReference type="Gene3D" id="2.60.40.3760">
    <property type="match status" value="5"/>
</dbReference>
<sequence>MKGYGKKHLASKAFLTIPMVLAFVGGIQAQAEELVTTESSQPEVTLTQSSVAEVKGVPETNALTTASSESQATVTSQQESSETSTELSSNVGSEVTSSTASSETASLTSASQTSSLSSETSSVSSTPVTASSENTVSSVNTTASTTSLTSESAVLSLVQGYAADVTNLPVTSVAQKDQALTIQYNRPISSDEVIKIAVWSDLKGQDDLKWYTADKLGAAYVELKNHRDYGKYNIHTYADRSGRMVGLNATELTVVAPAKPAITVSSKSVSVFDVTISNVPSTISSVKVPVWTNQNGQDDLVWYTANKQASGTYQVTVDTKNHKSETGQYHIHAYGQASGSLQLQGLTTATYTVTPSQADTVKQPSVSVVAKGETAFVATITNVPGTISSVKVPVWTNQNGQDDLVWYTASKQASGTYQVTVEAKNHKSETGQYHVHFYGQESGRSQLVGLAASTYTVPTPKPKETMATTSTVKVSTSDYQKENGKVTVVVDTDAEASSVKLVRVAAWSESNQSNLKWYTAAESKNGQVQITVDTVNHKYIDGNYTIHTYIDYQDGSTKGFNLGQYNLQVPKDKAQVSTTYKGTGVYGVTINHVVTKGEVVFAVWSEKNGQDDLKWYGAKAVSPTTYEATFDSKQYADAGNYMIHVYQKLDGKMQFLASSTQYVERNRYEMPVYSQRDGRWGGLQYGLFNLATAGCVPTALSMVFSSLTNQDIKPTTVANYLYHQTNHFNKYFIGTSSLGIFEASKNWGLNTTVLNSQSALENALKEGHYVVAAVQYNKFVATGSHEIVLKGYQNGQTLVADPYTGKTEWYPVSRIFLEASTDKDDTAHKGKPFIKITD</sequence>
<dbReference type="Pfam" id="PF13529">
    <property type="entry name" value="Peptidase_C39_2"/>
    <property type="match status" value="1"/>
</dbReference>
<keyword evidence="2" id="KW-0732">Signal</keyword>
<keyword evidence="5" id="KW-1185">Reference proteome</keyword>
<reference evidence="4 5" key="1">
    <citation type="submission" date="2024-06" db="EMBL/GenBank/DDBJ databases">
        <title>Genomic Encyclopedia of Type Strains, Phase IV (KMG-IV): sequencing the most valuable type-strain genomes for metagenomic binning, comparative biology and taxonomic classification.</title>
        <authorList>
            <person name="Goeker M."/>
        </authorList>
    </citation>
    <scope>NUCLEOTIDE SEQUENCE [LARGE SCALE GENOMIC DNA]</scope>
    <source>
        <strain evidence="4 5">DSM 28302</strain>
    </source>
</reference>
<dbReference type="EMBL" id="JBEPLN010000010">
    <property type="protein sequence ID" value="MET3634185.1"/>
    <property type="molecule type" value="Genomic_DNA"/>
</dbReference>
<dbReference type="InterPro" id="IPR013688">
    <property type="entry name" value="GBS_Bsp-like"/>
</dbReference>
<evidence type="ECO:0000256" key="2">
    <source>
        <dbReference type="SAM" id="SignalP"/>
    </source>
</evidence>
<protein>
    <submittedName>
        <fullName evidence="4">5-hydroxyisourate hydrolase-like protein (Transthyretin family)</fullName>
    </submittedName>
</protein>
<name>A0ABV2JEJ8_9STRE</name>
<feature type="domain" description="Peptidase C39-like" evidence="3">
    <location>
        <begin position="670"/>
        <end position="803"/>
    </location>
</feature>
<dbReference type="Proteomes" id="UP001549037">
    <property type="component" value="Unassembled WGS sequence"/>
</dbReference>
<evidence type="ECO:0000256" key="1">
    <source>
        <dbReference type="SAM" id="MobiDB-lite"/>
    </source>
</evidence>
<evidence type="ECO:0000259" key="3">
    <source>
        <dbReference type="Pfam" id="PF13529"/>
    </source>
</evidence>
<feature type="region of interest" description="Disordered" evidence="1">
    <location>
        <begin position="63"/>
        <end position="139"/>
    </location>
</feature>
<dbReference type="InterPro" id="IPR039564">
    <property type="entry name" value="Peptidase_C39-like"/>
</dbReference>
<organism evidence="4 5">
    <name type="scientific">Streptococcus porcorum</name>
    <dbReference type="NCBI Taxonomy" id="701526"/>
    <lineage>
        <taxon>Bacteria</taxon>
        <taxon>Bacillati</taxon>
        <taxon>Bacillota</taxon>
        <taxon>Bacilli</taxon>
        <taxon>Lactobacillales</taxon>
        <taxon>Streptococcaceae</taxon>
        <taxon>Streptococcus</taxon>
    </lineage>
</organism>
<comment type="caution">
    <text evidence="4">The sequence shown here is derived from an EMBL/GenBank/DDBJ whole genome shotgun (WGS) entry which is preliminary data.</text>
</comment>
<evidence type="ECO:0000313" key="4">
    <source>
        <dbReference type="EMBL" id="MET3634185.1"/>
    </source>
</evidence>
<feature type="signal peptide" evidence="2">
    <location>
        <begin position="1"/>
        <end position="22"/>
    </location>
</feature>
<gene>
    <name evidence="4" type="ORF">ABID28_000822</name>
</gene>
<feature type="compositionally biased region" description="Low complexity" evidence="1">
    <location>
        <begin position="64"/>
        <end position="139"/>
    </location>
</feature>
<dbReference type="Gene3D" id="3.90.70.10">
    <property type="entry name" value="Cysteine proteinases"/>
    <property type="match status" value="1"/>
</dbReference>